<dbReference type="HOGENOM" id="CLU_143284_0_0_6"/>
<dbReference type="RefSeq" id="YP_004997639.1">
    <property type="nucleotide sequence ID" value="NC_016603.1"/>
</dbReference>
<accession>F0KM45</accession>
<dbReference type="OrthoDB" id="6713141at2"/>
<keyword evidence="3" id="KW-1185">Reference proteome</keyword>
<feature type="transmembrane region" description="Helical" evidence="1">
    <location>
        <begin position="36"/>
        <end position="55"/>
    </location>
</feature>
<dbReference type="STRING" id="871585.BDGL_003371"/>
<dbReference type="EMBL" id="CP002177">
    <property type="protein sequence ID" value="ADY83957.1"/>
    <property type="molecule type" value="Genomic_DNA"/>
</dbReference>
<evidence type="ECO:0000313" key="3">
    <source>
        <dbReference type="Proteomes" id="UP000007477"/>
    </source>
</evidence>
<dbReference type="KEGG" id="acc:BDGL_003371"/>
<reference evidence="2 3" key="2">
    <citation type="journal article" date="2011" name="J. Bacteriol.">
        <title>Genome sequence of Acinetobacter calcoaceticus PHEA-2, isolated from industry wastewater.</title>
        <authorList>
            <person name="Zhan Y."/>
            <person name="Yan Y."/>
            <person name="Zhang W."/>
            <person name="Yu H."/>
            <person name="Chen M."/>
            <person name="Lu W."/>
            <person name="Ping S."/>
            <person name="Peng Z."/>
            <person name="Yuan M."/>
            <person name="Zhou Z."/>
            <person name="Elmerich C."/>
            <person name="Lin M."/>
        </authorList>
    </citation>
    <scope>NUCLEOTIDE SEQUENCE [LARGE SCALE GENOMIC DNA]</scope>
    <source>
        <strain evidence="2 3">PHEA-2</strain>
    </source>
</reference>
<dbReference type="AlphaFoldDB" id="F0KM45"/>
<evidence type="ECO:0000313" key="2">
    <source>
        <dbReference type="EMBL" id="ADY83957.1"/>
    </source>
</evidence>
<keyword evidence="1" id="KW-1133">Transmembrane helix</keyword>
<protein>
    <submittedName>
        <fullName evidence="2">Uncharacterized protein</fullName>
    </submittedName>
</protein>
<organism evidence="2 3">
    <name type="scientific">Acinetobacter pittii (strain PHEA-2)</name>
    <dbReference type="NCBI Taxonomy" id="871585"/>
    <lineage>
        <taxon>Bacteria</taxon>
        <taxon>Pseudomonadati</taxon>
        <taxon>Pseudomonadota</taxon>
        <taxon>Gammaproteobacteria</taxon>
        <taxon>Moraxellales</taxon>
        <taxon>Moraxellaceae</taxon>
        <taxon>Acinetobacter</taxon>
        <taxon>Acinetobacter calcoaceticus/baumannii complex</taxon>
    </lineage>
</organism>
<feature type="transmembrane region" description="Helical" evidence="1">
    <location>
        <begin position="67"/>
        <end position="87"/>
    </location>
</feature>
<dbReference type="GeneID" id="11638040"/>
<dbReference type="PATRIC" id="fig|871585.3.peg.3366"/>
<evidence type="ECO:0000256" key="1">
    <source>
        <dbReference type="SAM" id="Phobius"/>
    </source>
</evidence>
<keyword evidence="1" id="KW-0812">Transmembrane</keyword>
<gene>
    <name evidence="2" type="ordered locus">BDGL_003371</name>
</gene>
<dbReference type="Proteomes" id="UP000007477">
    <property type="component" value="Chromosome"/>
</dbReference>
<dbReference type="eggNOG" id="ENOG5031RMF">
    <property type="taxonomic scope" value="Bacteria"/>
</dbReference>
<name>F0KM45_ACIP2</name>
<reference key="1">
    <citation type="submission" date="2010-08" db="EMBL/GenBank/DDBJ databases">
        <title>The genome sequence of a nonpathogenic wastewater-adapted bacterium Acinetobacter calcoaceticus PHEA-2 and comparative genomics insights into environmental adaptation.</title>
        <authorList>
            <person name="Zhan Y."/>
            <person name="Yan Y."/>
            <person name="Zhang W."/>
            <person name="Chen M."/>
            <person name="Ping S."/>
            <person name="Lu W."/>
            <person name="Lin M."/>
        </authorList>
    </citation>
    <scope>NUCLEOTIDE SEQUENCE</scope>
    <source>
        <strain>PHEA-2</strain>
    </source>
</reference>
<proteinExistence type="predicted"/>
<dbReference type="RefSeq" id="WP_014208312.1">
    <property type="nucleotide sequence ID" value="NC_016603.1"/>
</dbReference>
<feature type="transmembrane region" description="Helical" evidence="1">
    <location>
        <begin position="93"/>
        <end position="113"/>
    </location>
</feature>
<feature type="transmembrane region" description="Helical" evidence="1">
    <location>
        <begin position="12"/>
        <end position="30"/>
    </location>
</feature>
<keyword evidence="1" id="KW-0472">Membrane</keyword>
<sequence length="154" mass="17772">MLAYWYNAPRHIKLIFIIVVCVAVYAANQVQPLSPIYTILSLIFGFGLHIGHYLNTKLSNNTSGKSSLGVLIKIYPILIIIILMYLLPFQHKWIHLIQALGFVLVGFFLFRFIKIALNDFNYKLLLAFLPVIKPCYYLPRFIDPETISPSILWN</sequence>